<evidence type="ECO:0000313" key="1">
    <source>
        <dbReference type="EMBL" id="KAK6631913.1"/>
    </source>
</evidence>
<gene>
    <name evidence="1" type="ORF">RUM44_006943</name>
</gene>
<name>A0ABR1AZB8_POLSC</name>
<accession>A0ABR1AZB8</accession>
<dbReference type="EMBL" id="JAWJWF010000005">
    <property type="protein sequence ID" value="KAK6631913.1"/>
    <property type="molecule type" value="Genomic_DNA"/>
</dbReference>
<reference evidence="1 2" key="1">
    <citation type="submission" date="2023-09" db="EMBL/GenBank/DDBJ databases">
        <title>Genomes of two closely related lineages of the louse Polyplax serrata with different host specificities.</title>
        <authorList>
            <person name="Martinu J."/>
            <person name="Tarabai H."/>
            <person name="Stefka J."/>
            <person name="Hypsa V."/>
        </authorList>
    </citation>
    <scope>NUCLEOTIDE SEQUENCE [LARGE SCALE GENOMIC DNA]</scope>
    <source>
        <strain evidence="1">98ZLc_SE</strain>
    </source>
</reference>
<organism evidence="1 2">
    <name type="scientific">Polyplax serrata</name>
    <name type="common">Common mouse louse</name>
    <dbReference type="NCBI Taxonomy" id="468196"/>
    <lineage>
        <taxon>Eukaryota</taxon>
        <taxon>Metazoa</taxon>
        <taxon>Ecdysozoa</taxon>
        <taxon>Arthropoda</taxon>
        <taxon>Hexapoda</taxon>
        <taxon>Insecta</taxon>
        <taxon>Pterygota</taxon>
        <taxon>Neoptera</taxon>
        <taxon>Paraneoptera</taxon>
        <taxon>Psocodea</taxon>
        <taxon>Troctomorpha</taxon>
        <taxon>Phthiraptera</taxon>
        <taxon>Anoplura</taxon>
        <taxon>Polyplacidae</taxon>
        <taxon>Polyplax</taxon>
    </lineage>
</organism>
<dbReference type="Proteomes" id="UP001359485">
    <property type="component" value="Unassembled WGS sequence"/>
</dbReference>
<comment type="caution">
    <text evidence="1">The sequence shown here is derived from an EMBL/GenBank/DDBJ whole genome shotgun (WGS) entry which is preliminary data.</text>
</comment>
<protein>
    <submittedName>
        <fullName evidence="1">Uncharacterized protein</fullName>
    </submittedName>
</protein>
<evidence type="ECO:0000313" key="2">
    <source>
        <dbReference type="Proteomes" id="UP001359485"/>
    </source>
</evidence>
<sequence>MDVFDCSPLYMGSTFEMPSQENKGDLDKMTDTMEYLMEKQPIIASITVAAFKETERSQVSQTVYRKGNDLLIDRRSEEQGRRSGRTSNKWTSIFKNCLSDSWMFGYYFAIGNDSLRDSYRYSSQTEPKPREP</sequence>
<proteinExistence type="predicted"/>
<keyword evidence="2" id="KW-1185">Reference proteome</keyword>